<feature type="binding site" evidence="10">
    <location>
        <position position="178"/>
    </location>
    <ligand>
        <name>UDP-N-acetyl-alpha-D-glucosamine</name>
        <dbReference type="ChEBI" id="CHEBI:57705"/>
    </ligand>
</feature>
<evidence type="ECO:0000256" key="1">
    <source>
        <dbReference type="ARBA" id="ARBA00022475"/>
    </source>
</evidence>
<keyword evidence="2 10" id="KW-0132">Cell division</keyword>
<feature type="binding site" evidence="10">
    <location>
        <position position="208"/>
    </location>
    <ligand>
        <name>UDP-N-acetyl-alpha-D-glucosamine</name>
        <dbReference type="ChEBI" id="CHEBI:57705"/>
    </ligand>
</feature>
<evidence type="ECO:0000259" key="11">
    <source>
        <dbReference type="Pfam" id="PF03033"/>
    </source>
</evidence>
<evidence type="ECO:0000256" key="5">
    <source>
        <dbReference type="ARBA" id="ARBA00022960"/>
    </source>
</evidence>
<keyword evidence="5 10" id="KW-0133">Cell shape</keyword>
<evidence type="ECO:0000256" key="4">
    <source>
        <dbReference type="ARBA" id="ARBA00022679"/>
    </source>
</evidence>
<evidence type="ECO:0000256" key="8">
    <source>
        <dbReference type="ARBA" id="ARBA00023306"/>
    </source>
</evidence>
<comment type="function">
    <text evidence="10">Cell wall formation. Catalyzes the transfer of a GlcNAc subunit on undecaprenyl-pyrophosphoryl-MurNAc-pentapeptide (lipid intermediate I) to form undecaprenyl-pyrophosphoryl-MurNAc-(pentapeptide)GlcNAc (lipid intermediate II).</text>
</comment>
<dbReference type="STRING" id="1801672.A2896_01840"/>
<dbReference type="GO" id="GO:0050511">
    <property type="term" value="F:undecaprenyldiphospho-muramoylpentapeptide beta-N-acetylglucosaminyltransferase activity"/>
    <property type="evidence" value="ECO:0007669"/>
    <property type="project" value="UniProtKB-UniRule"/>
</dbReference>
<dbReference type="GO" id="GO:0051301">
    <property type="term" value="P:cell division"/>
    <property type="evidence" value="ECO:0007669"/>
    <property type="project" value="UniProtKB-KW"/>
</dbReference>
<dbReference type="GO" id="GO:0071555">
    <property type="term" value="P:cell wall organization"/>
    <property type="evidence" value="ECO:0007669"/>
    <property type="project" value="UniProtKB-KW"/>
</dbReference>
<dbReference type="CDD" id="cd03785">
    <property type="entry name" value="GT28_MurG"/>
    <property type="match status" value="1"/>
</dbReference>
<feature type="binding site" evidence="10">
    <location>
        <begin position="17"/>
        <end position="19"/>
    </location>
    <ligand>
        <name>UDP-N-acetyl-alpha-D-glucosamine</name>
        <dbReference type="ChEBI" id="CHEBI:57705"/>
    </ligand>
</feature>
<comment type="caution">
    <text evidence="10">Lacks conserved residue(s) required for the propagation of feature annotation.</text>
</comment>
<dbReference type="UniPathway" id="UPA00219"/>
<comment type="similarity">
    <text evidence="10">Belongs to the glycosyltransferase 28 family. MurG subfamily.</text>
</comment>
<dbReference type="EC" id="2.4.1.227" evidence="10"/>
<dbReference type="GO" id="GO:0008360">
    <property type="term" value="P:regulation of cell shape"/>
    <property type="evidence" value="ECO:0007669"/>
    <property type="project" value="UniProtKB-KW"/>
</dbReference>
<dbReference type="GO" id="GO:0005886">
    <property type="term" value="C:plasma membrane"/>
    <property type="evidence" value="ECO:0007669"/>
    <property type="project" value="UniProtKB-SubCell"/>
</dbReference>
<dbReference type="Pfam" id="PF03033">
    <property type="entry name" value="Glyco_transf_28"/>
    <property type="match status" value="1"/>
</dbReference>
<gene>
    <name evidence="10" type="primary">murG</name>
    <name evidence="13" type="ORF">A2896_01840</name>
</gene>
<comment type="caution">
    <text evidence="13">The sequence shown here is derived from an EMBL/GenBank/DDBJ whole genome shotgun (WGS) entry which is preliminary data.</text>
</comment>
<reference evidence="13 14" key="1">
    <citation type="journal article" date="2016" name="Nat. Commun.">
        <title>Thousands of microbial genomes shed light on interconnected biogeochemical processes in an aquifer system.</title>
        <authorList>
            <person name="Anantharaman K."/>
            <person name="Brown C.T."/>
            <person name="Hug L.A."/>
            <person name="Sharon I."/>
            <person name="Castelle C.J."/>
            <person name="Probst A.J."/>
            <person name="Thomas B.C."/>
            <person name="Singh A."/>
            <person name="Wilkins M.J."/>
            <person name="Karaoz U."/>
            <person name="Brodie E.L."/>
            <person name="Williams K.H."/>
            <person name="Hubbard S.S."/>
            <person name="Banfield J.F."/>
        </authorList>
    </citation>
    <scope>NUCLEOTIDE SEQUENCE [LARGE SCALE GENOMIC DNA]</scope>
</reference>
<evidence type="ECO:0000313" key="14">
    <source>
        <dbReference type="Proteomes" id="UP000178647"/>
    </source>
</evidence>
<dbReference type="PANTHER" id="PTHR21015:SF27">
    <property type="entry name" value="UDP-N-ACETYLGLUCOSAMINE--N-ACETYLMURAMYL-(PENTAPEPTIDE) PYROPHOSPHORYL-UNDECAPRENOL N-ACETYLGLUCOSAMINE TRANSFERASE"/>
    <property type="match status" value="1"/>
</dbReference>
<dbReference type="GO" id="GO:0005975">
    <property type="term" value="P:carbohydrate metabolic process"/>
    <property type="evidence" value="ECO:0007669"/>
    <property type="project" value="InterPro"/>
</dbReference>
<evidence type="ECO:0000259" key="12">
    <source>
        <dbReference type="Pfam" id="PF04101"/>
    </source>
</evidence>
<feature type="binding site" evidence="10">
    <location>
        <position position="312"/>
    </location>
    <ligand>
        <name>UDP-N-acetyl-alpha-D-glucosamine</name>
        <dbReference type="ChEBI" id="CHEBI:57705"/>
    </ligand>
</feature>
<dbReference type="GO" id="GO:0051991">
    <property type="term" value="F:UDP-N-acetyl-D-glucosamine:N-acetylmuramoyl-L-alanyl-D-glutamyl-meso-2,6-diaminopimelyl-D-alanyl-D-alanine-diphosphoundecaprenol 4-beta-N-acetylglucosaminlytransferase activity"/>
    <property type="evidence" value="ECO:0007669"/>
    <property type="project" value="RHEA"/>
</dbReference>
<evidence type="ECO:0000256" key="3">
    <source>
        <dbReference type="ARBA" id="ARBA00022676"/>
    </source>
</evidence>
<comment type="catalytic activity">
    <reaction evidence="10">
        <text>di-trans,octa-cis-undecaprenyl diphospho-N-acetyl-alpha-D-muramoyl-L-alanyl-D-glutamyl-meso-2,6-diaminopimeloyl-D-alanyl-D-alanine + UDP-N-acetyl-alpha-D-glucosamine = di-trans,octa-cis-undecaprenyl diphospho-[N-acetyl-alpha-D-glucosaminyl-(1-&gt;4)]-N-acetyl-alpha-D-muramoyl-L-alanyl-D-glutamyl-meso-2,6-diaminopimeloyl-D-alanyl-D-alanine + UDP + H(+)</text>
        <dbReference type="Rhea" id="RHEA:31227"/>
        <dbReference type="ChEBI" id="CHEBI:15378"/>
        <dbReference type="ChEBI" id="CHEBI:57705"/>
        <dbReference type="ChEBI" id="CHEBI:58223"/>
        <dbReference type="ChEBI" id="CHEBI:61387"/>
        <dbReference type="ChEBI" id="CHEBI:61388"/>
        <dbReference type="EC" id="2.4.1.227"/>
    </reaction>
</comment>
<evidence type="ECO:0000256" key="7">
    <source>
        <dbReference type="ARBA" id="ARBA00023136"/>
    </source>
</evidence>
<dbReference type="Proteomes" id="UP000178647">
    <property type="component" value="Unassembled WGS sequence"/>
</dbReference>
<protein>
    <recommendedName>
        <fullName evidence="10">UDP-N-acetylglucosamine--N-acetylmuramyl-(pentapeptide) pyrophosphoryl-undecaprenol N-acetylglucosamine transferase</fullName>
        <ecNumber evidence="10">2.4.1.227</ecNumber>
    </recommendedName>
    <alternativeName>
        <fullName evidence="10">Undecaprenyl-PP-MurNAc-pentapeptide-UDPGlcNAc GlcNAc transferase</fullName>
    </alternativeName>
</protein>
<comment type="pathway">
    <text evidence="10">Cell wall biogenesis; peptidoglycan biosynthesis.</text>
</comment>
<keyword evidence="1 10" id="KW-1003">Cell membrane</keyword>
<comment type="subcellular location">
    <subcellularLocation>
        <location evidence="10">Cell membrane</location>
        <topology evidence="10">Peripheral membrane protein</topology>
        <orientation evidence="10">Cytoplasmic side</orientation>
    </subcellularLocation>
</comment>
<sequence>MPKNNRPIKILFTGGGTAGHIFPIIALTREIRRSGLNANFFYFGPKDDFSAILLSQEDVSIKTIFAGKIRRYWGFQSILQNMADVLLKVPLGILQSFFYVFFLAPDFIFSKGGYGSLGPVISAWILQIPVFLHESDVSPGLANRFLSRFSTQIFVAFPIEQTEYFSDNKIIAVGNPLRREILTGSREEAKKLFNLKRGKPVILILGGSQGAQKINDTMLNILPEILTDFELIHQTGEKNFPSVREEAKVVINKELEEYYHPAAFLKEIELREALSVADLVVSRAGSGAIFEIAACGKPSILIPLTISAQDHQVKNAYAYAQNQAALVMEEANLTPHFFLEKVKYLFSHPQELEKMRRGAGIFAKPDSAQVLAQYIIDYLTK</sequence>
<dbReference type="InterPro" id="IPR004276">
    <property type="entry name" value="GlycoTrans_28_N"/>
</dbReference>
<evidence type="ECO:0000256" key="6">
    <source>
        <dbReference type="ARBA" id="ARBA00022984"/>
    </source>
</evidence>
<keyword evidence="3 10" id="KW-0328">Glycosyltransferase</keyword>
<dbReference type="Gene3D" id="3.40.50.2000">
    <property type="entry name" value="Glycogen Phosphorylase B"/>
    <property type="match status" value="2"/>
</dbReference>
<dbReference type="EMBL" id="MHMH01000007">
    <property type="protein sequence ID" value="OGZ24656.1"/>
    <property type="molecule type" value="Genomic_DNA"/>
</dbReference>
<keyword evidence="9 10" id="KW-0961">Cell wall biogenesis/degradation</keyword>
<dbReference type="AlphaFoldDB" id="A0A1G2EFV2"/>
<feature type="domain" description="Glycosyl transferase family 28 C-terminal" evidence="12">
    <location>
        <begin position="201"/>
        <end position="369"/>
    </location>
</feature>
<keyword evidence="8 10" id="KW-0131">Cell cycle</keyword>
<keyword evidence="7 10" id="KW-0472">Membrane</keyword>
<evidence type="ECO:0000256" key="9">
    <source>
        <dbReference type="ARBA" id="ARBA00023316"/>
    </source>
</evidence>
<organism evidence="13 14">
    <name type="scientific">Candidatus Nealsonbacteria bacterium RIFCSPLOWO2_01_FULL_43_32</name>
    <dbReference type="NCBI Taxonomy" id="1801672"/>
    <lineage>
        <taxon>Bacteria</taxon>
        <taxon>Candidatus Nealsoniibacteriota</taxon>
    </lineage>
</organism>
<accession>A0A1G2EFV2</accession>
<dbReference type="InterPro" id="IPR007235">
    <property type="entry name" value="Glyco_trans_28_C"/>
</dbReference>
<dbReference type="GO" id="GO:0009252">
    <property type="term" value="P:peptidoglycan biosynthetic process"/>
    <property type="evidence" value="ECO:0007669"/>
    <property type="project" value="UniProtKB-UniRule"/>
</dbReference>
<keyword evidence="4 10" id="KW-0808">Transferase</keyword>
<feature type="domain" description="Glycosyltransferase family 28 N-terminal" evidence="11">
    <location>
        <begin position="10"/>
        <end position="154"/>
    </location>
</feature>
<evidence type="ECO:0000313" key="13">
    <source>
        <dbReference type="EMBL" id="OGZ24656.1"/>
    </source>
</evidence>
<dbReference type="InterPro" id="IPR006009">
    <property type="entry name" value="GlcNAc_MurG"/>
</dbReference>
<dbReference type="HAMAP" id="MF_00033">
    <property type="entry name" value="MurG"/>
    <property type="match status" value="1"/>
</dbReference>
<dbReference type="PANTHER" id="PTHR21015">
    <property type="entry name" value="UDP-N-ACETYLGLUCOSAMINE--N-ACETYLMURAMYL-(PENTAPEPTIDE) PYROPHOSPHORYL-UNDECAPRENOL N-ACETYLGLUCOSAMINE TRANSFERASE 1"/>
    <property type="match status" value="1"/>
</dbReference>
<evidence type="ECO:0000256" key="2">
    <source>
        <dbReference type="ARBA" id="ARBA00022618"/>
    </source>
</evidence>
<proteinExistence type="inferred from homology"/>
<evidence type="ECO:0000256" key="10">
    <source>
        <dbReference type="HAMAP-Rule" id="MF_00033"/>
    </source>
</evidence>
<dbReference type="Pfam" id="PF04101">
    <property type="entry name" value="Glyco_tran_28_C"/>
    <property type="match status" value="1"/>
</dbReference>
<keyword evidence="6 10" id="KW-0573">Peptidoglycan synthesis</keyword>
<dbReference type="SUPFAM" id="SSF53756">
    <property type="entry name" value="UDP-Glycosyltransferase/glycogen phosphorylase"/>
    <property type="match status" value="1"/>
</dbReference>
<name>A0A1G2EFV2_9BACT</name>